<dbReference type="Proteomes" id="UP000006465">
    <property type="component" value="Chromosome"/>
</dbReference>
<dbReference type="EMBL" id="CP003540">
    <property type="protein sequence ID" value="AFK17386.3"/>
    <property type="molecule type" value="Genomic_DNA"/>
</dbReference>
<name>A0AAU8PNT3_CORPS</name>
<dbReference type="Pfam" id="PF04480">
    <property type="entry name" value="DUF559"/>
    <property type="match status" value="1"/>
</dbReference>
<dbReference type="KEGG" id="coe:CP258_09060"/>
<gene>
    <name evidence="2" type="ORF">CP258_09060</name>
</gene>
<reference evidence="2 3" key="1">
    <citation type="journal article" date="2013" name="J. Biotechnol.">
        <title>Genome sequence of Corynebacterium pseudotuberculosis biovar equi strain 258 and prediction of antigenic targets to improve biotechnological vaccine production.</title>
        <authorList>
            <person name="Soares S.C."/>
            <person name="Trost E."/>
            <person name="Ramos R.T."/>
            <person name="Carneiro A.R."/>
            <person name="Santos A.R."/>
            <person name="Pinto A.C."/>
            <person name="Barbosa E."/>
            <person name="Aburjaile F."/>
            <person name="Ali A."/>
            <person name="Diniz C.A."/>
            <person name="Hassan S.S."/>
            <person name="Fiaux K."/>
            <person name="Guimaraes L.C."/>
            <person name="Bakhtiar S.M."/>
            <person name="Pereira U."/>
            <person name="Almeida S.S."/>
            <person name="Abreu V.A."/>
            <person name="Rocha F.S."/>
            <person name="Dorella F.A."/>
            <person name="Miyoshi A."/>
            <person name="Silva A."/>
            <person name="Azevedo V."/>
            <person name="Tauch A."/>
        </authorList>
    </citation>
    <scope>NUCLEOTIDE SEQUENCE [LARGE SCALE GENOMIC DNA]</scope>
    <source>
        <strain evidence="2 3">258</strain>
    </source>
</reference>
<dbReference type="InterPro" id="IPR007569">
    <property type="entry name" value="DUF559"/>
</dbReference>
<sequence>MTSKDTWATAQELHQLGLSRSAIATKIKHGALYRVERGIYTEEKPEGILLLKALQRSRPGLIFSGRTAMQVHMSAEIETPVEAVIIKSRSACSNDVIRIKHVRSVASELRQGVRVASPLNVLNNAEAMPIAECVDFIEKTYWGKSGSARLIRDISRTRLSKHAHRVIELAAVGAESPAEIRLFRKLRSMGYPFEQNLKIGAYRWGGVHTKSKVIVEVDGYTYHGNRHAFVYDRWKGNEAVRRGYTLVRYSAWCIFECLDQVAGQIVALVGARLRGGQTPLLAFEKTPVWDWHPLLG</sequence>
<evidence type="ECO:0000313" key="3">
    <source>
        <dbReference type="Proteomes" id="UP000006465"/>
    </source>
</evidence>
<organism evidence="2 3">
    <name type="scientific">Corynebacterium pseudotuberculosis 258</name>
    <dbReference type="NCBI Taxonomy" id="1168865"/>
    <lineage>
        <taxon>Bacteria</taxon>
        <taxon>Bacillati</taxon>
        <taxon>Actinomycetota</taxon>
        <taxon>Actinomycetes</taxon>
        <taxon>Mycobacteriales</taxon>
        <taxon>Corynebacteriaceae</taxon>
        <taxon>Corynebacterium</taxon>
    </lineage>
</organism>
<evidence type="ECO:0000259" key="1">
    <source>
        <dbReference type="Pfam" id="PF04480"/>
    </source>
</evidence>
<proteinExistence type="predicted"/>
<protein>
    <submittedName>
        <fullName evidence="2">DUF559 domain-containing protein</fullName>
    </submittedName>
</protein>
<dbReference type="Gene3D" id="3.40.960.10">
    <property type="entry name" value="VSR Endonuclease"/>
    <property type="match status" value="1"/>
</dbReference>
<feature type="domain" description="DUF559" evidence="1">
    <location>
        <begin position="180"/>
        <end position="267"/>
    </location>
</feature>
<accession>A0AAU8PNT3</accession>
<dbReference type="SUPFAM" id="SSF52980">
    <property type="entry name" value="Restriction endonuclease-like"/>
    <property type="match status" value="1"/>
</dbReference>
<dbReference type="InterPro" id="IPR011335">
    <property type="entry name" value="Restrct_endonuc-II-like"/>
</dbReference>
<evidence type="ECO:0000313" key="2">
    <source>
        <dbReference type="EMBL" id="AFK17386.3"/>
    </source>
</evidence>
<dbReference type="AlphaFoldDB" id="A0AAU8PNT3"/>